<gene>
    <name evidence="2" type="ORF">MHBO_001334</name>
</gene>
<evidence type="ECO:0000259" key="1">
    <source>
        <dbReference type="Pfam" id="PF09418"/>
    </source>
</evidence>
<dbReference type="EMBL" id="JBDODL010000313">
    <property type="protein sequence ID" value="MES1919516.1"/>
    <property type="molecule type" value="Genomic_DNA"/>
</dbReference>
<keyword evidence="3" id="KW-1185">Reference proteome</keyword>
<dbReference type="InterPro" id="IPR057668">
    <property type="entry name" value="E2_Ub-conjug_enz_C"/>
</dbReference>
<dbReference type="Proteomes" id="UP001439008">
    <property type="component" value="Unassembled WGS sequence"/>
</dbReference>
<accession>A0ABV2AIL3</accession>
<evidence type="ECO:0000313" key="2">
    <source>
        <dbReference type="EMBL" id="MES1919516.1"/>
    </source>
</evidence>
<organism evidence="2 3">
    <name type="scientific">Bonamia ostreae</name>
    <dbReference type="NCBI Taxonomy" id="126728"/>
    <lineage>
        <taxon>Eukaryota</taxon>
        <taxon>Sar</taxon>
        <taxon>Rhizaria</taxon>
        <taxon>Endomyxa</taxon>
        <taxon>Ascetosporea</taxon>
        <taxon>Haplosporida</taxon>
        <taxon>Bonamia</taxon>
    </lineage>
</organism>
<proteinExistence type="predicted"/>
<dbReference type="Pfam" id="PF09418">
    <property type="entry name" value="DUF2009"/>
    <property type="match status" value="1"/>
</dbReference>
<sequence>MEKRFSLAIRYGVEGTRLTHDHRKQYCFVKQTLLLWREILNNFFKLWHFAEKDMLSGNPYELTDTGQGLQRIQRCNNVGREMRQILAKVKNKVSSWVGSSVIHLGDHNVPNSFIFIDKYSQISRILNPVVLTIERINEISDNKPLSRYIKKQFGSAENLKMDILTDFFRHAFDGSGADNFYDAGSCIDGRLTSLWNWGQNIAKKPFYPIFLLTGFSSFDGDWS</sequence>
<protein>
    <recommendedName>
        <fullName evidence="1">Non-canonical E2 ubiquitin-conjugating enzyme C-terminal domain-containing protein</fullName>
    </recommendedName>
</protein>
<dbReference type="PANTHER" id="PTHR31560:SF0">
    <property type="entry name" value="UPF0652 PROTEIN C22H10.08"/>
    <property type="match status" value="1"/>
</dbReference>
<comment type="caution">
    <text evidence="2">The sequence shown here is derived from an EMBL/GenBank/DDBJ whole genome shotgun (WGS) entry which is preliminary data.</text>
</comment>
<dbReference type="PANTHER" id="PTHR31560">
    <property type="entry name" value="UPF0652 PROTEIN C16A11.03C-RELATED"/>
    <property type="match status" value="1"/>
</dbReference>
<name>A0ABV2AIL3_9EUKA</name>
<evidence type="ECO:0000313" key="3">
    <source>
        <dbReference type="Proteomes" id="UP001439008"/>
    </source>
</evidence>
<feature type="domain" description="Non-canonical E2 ubiquitin-conjugating enzyme C-terminal" evidence="1">
    <location>
        <begin position="3"/>
        <end position="220"/>
    </location>
</feature>
<reference evidence="2 3" key="1">
    <citation type="journal article" date="2024" name="BMC Biol.">
        <title>Comparative genomics of Ascetosporea gives new insight into the evolutionary basis for animal parasitism in Rhizaria.</title>
        <authorList>
            <person name="Hiltunen Thoren M."/>
            <person name="Onut-Brannstrom I."/>
            <person name="Alfjorden A."/>
            <person name="Peckova H."/>
            <person name="Swords F."/>
            <person name="Hooper C."/>
            <person name="Holzer A.S."/>
            <person name="Bass D."/>
            <person name="Burki F."/>
        </authorList>
    </citation>
    <scope>NUCLEOTIDE SEQUENCE [LARGE SCALE GENOMIC DNA]</scope>
    <source>
        <strain evidence="2">20-A016</strain>
    </source>
</reference>
<dbReference type="InterPro" id="IPR018553">
    <property type="entry name" value="E2_Ub-conjug_enz"/>
</dbReference>